<dbReference type="EMBL" id="UZAE01002878">
    <property type="protein sequence ID" value="VDO00119.1"/>
    <property type="molecule type" value="Genomic_DNA"/>
</dbReference>
<evidence type="ECO:0000313" key="2">
    <source>
        <dbReference type="EMBL" id="VDO00119.1"/>
    </source>
</evidence>
<protein>
    <submittedName>
        <fullName evidence="4">Protein FAR1-RELATED SEQUENCE</fullName>
    </submittedName>
</protein>
<dbReference type="WBParaSite" id="HNAJ_0000426101-mRNA-1">
    <property type="protein sequence ID" value="HNAJ_0000426101-mRNA-1"/>
    <property type="gene ID" value="HNAJ_0000426101"/>
</dbReference>
<dbReference type="AlphaFoldDB" id="A0A0R3TB22"/>
<keyword evidence="3" id="KW-1185">Reference proteome</keyword>
<evidence type="ECO:0000256" key="1">
    <source>
        <dbReference type="SAM" id="MobiDB-lite"/>
    </source>
</evidence>
<gene>
    <name evidence="2" type="ORF">HNAJ_LOCUS4259</name>
</gene>
<feature type="compositionally biased region" description="Basic and acidic residues" evidence="1">
    <location>
        <begin position="86"/>
        <end position="99"/>
    </location>
</feature>
<sequence>MSSDDVFMLELTVDPYENEFLFEYLQSKYREAKANYKNSRMNSDCLERYKEALKEFKEYLEGKKQHIKSKFKVASLGRLPSTEVPTSRRESVVHHEEIHNPGSSAVGEKRKCPNDTADYIYIHLSSPPAKRIRKYKSPCKSSGKDSELDDG</sequence>
<proteinExistence type="predicted"/>
<dbReference type="Proteomes" id="UP000278807">
    <property type="component" value="Unassembled WGS sequence"/>
</dbReference>
<reference evidence="4" key="1">
    <citation type="submission" date="2017-02" db="UniProtKB">
        <authorList>
            <consortium name="WormBaseParasite"/>
        </authorList>
    </citation>
    <scope>IDENTIFICATION</scope>
</reference>
<organism evidence="4">
    <name type="scientific">Rodentolepis nana</name>
    <name type="common">Dwarf tapeworm</name>
    <name type="synonym">Hymenolepis nana</name>
    <dbReference type="NCBI Taxonomy" id="102285"/>
    <lineage>
        <taxon>Eukaryota</taxon>
        <taxon>Metazoa</taxon>
        <taxon>Spiralia</taxon>
        <taxon>Lophotrochozoa</taxon>
        <taxon>Platyhelminthes</taxon>
        <taxon>Cestoda</taxon>
        <taxon>Eucestoda</taxon>
        <taxon>Cyclophyllidea</taxon>
        <taxon>Hymenolepididae</taxon>
        <taxon>Rodentolepis</taxon>
    </lineage>
</organism>
<reference evidence="2 3" key="2">
    <citation type="submission" date="2018-11" db="EMBL/GenBank/DDBJ databases">
        <authorList>
            <consortium name="Pathogen Informatics"/>
        </authorList>
    </citation>
    <scope>NUCLEOTIDE SEQUENCE [LARGE SCALE GENOMIC DNA]</scope>
</reference>
<feature type="region of interest" description="Disordered" evidence="1">
    <location>
        <begin position="130"/>
        <end position="151"/>
    </location>
</feature>
<feature type="compositionally biased region" description="Basic and acidic residues" evidence="1">
    <location>
        <begin position="142"/>
        <end position="151"/>
    </location>
</feature>
<evidence type="ECO:0000313" key="4">
    <source>
        <dbReference type="WBParaSite" id="HNAJ_0000426101-mRNA-1"/>
    </source>
</evidence>
<evidence type="ECO:0000313" key="3">
    <source>
        <dbReference type="Proteomes" id="UP000278807"/>
    </source>
</evidence>
<accession>A0A0R3TB22</accession>
<name>A0A0R3TB22_RODNA</name>
<feature type="region of interest" description="Disordered" evidence="1">
    <location>
        <begin position="80"/>
        <end position="111"/>
    </location>
</feature>
<dbReference type="OrthoDB" id="10390651at2759"/>